<sequence>MAVEPNPAFQATLPGTGAPVVLNEEISTAWTASAIALALAAFAIWRPSLPALTAAAAANMVAVYYFWPA</sequence>
<evidence type="ECO:0000313" key="3">
    <source>
        <dbReference type="Proteomes" id="UP001058098"/>
    </source>
</evidence>
<dbReference type="RefSeq" id="WP_258117615.1">
    <property type="nucleotide sequence ID" value="NZ_CP062229.1"/>
</dbReference>
<keyword evidence="1" id="KW-0472">Membrane</keyword>
<keyword evidence="1" id="KW-1133">Transmembrane helix</keyword>
<organism evidence="2 3">
    <name type="scientific">Mesorhizobium onobrychidis</name>
    <dbReference type="NCBI Taxonomy" id="2775404"/>
    <lineage>
        <taxon>Bacteria</taxon>
        <taxon>Pseudomonadati</taxon>
        <taxon>Pseudomonadota</taxon>
        <taxon>Alphaproteobacteria</taxon>
        <taxon>Hyphomicrobiales</taxon>
        <taxon>Phyllobacteriaceae</taxon>
        <taxon>Mesorhizobium</taxon>
    </lineage>
</organism>
<accession>A0ABY5QR45</accession>
<keyword evidence="1" id="KW-0812">Transmembrane</keyword>
<feature type="transmembrane region" description="Helical" evidence="1">
    <location>
        <begin position="26"/>
        <end position="44"/>
    </location>
</feature>
<feature type="transmembrane region" description="Helical" evidence="1">
    <location>
        <begin position="51"/>
        <end position="67"/>
    </location>
</feature>
<name>A0ABY5QR45_9HYPH</name>
<proteinExistence type="predicted"/>
<reference evidence="2" key="1">
    <citation type="submission" date="2020-09" db="EMBL/GenBank/DDBJ databases">
        <title>Rhizobia associated with sainfoin plants.</title>
        <authorList>
            <person name="Asharfi S."/>
            <person name="Kuzmanovic N."/>
            <person name="Bunk B."/>
            <person name="Sproeer C."/>
            <person name="Becker M."/>
            <person name="Thuenen T."/>
        </authorList>
    </citation>
    <scope>NUCLEOTIDE SEQUENCE</scope>
    <source>
        <strain evidence="2">OM4</strain>
    </source>
</reference>
<dbReference type="Proteomes" id="UP001058098">
    <property type="component" value="Chromosome"/>
</dbReference>
<evidence type="ECO:0000256" key="1">
    <source>
        <dbReference type="SAM" id="Phobius"/>
    </source>
</evidence>
<evidence type="ECO:0000313" key="2">
    <source>
        <dbReference type="EMBL" id="UVC13655.1"/>
    </source>
</evidence>
<protein>
    <submittedName>
        <fullName evidence="2">Uncharacterized protein</fullName>
    </submittedName>
</protein>
<keyword evidence="3" id="KW-1185">Reference proteome</keyword>
<dbReference type="EMBL" id="CP062229">
    <property type="protein sequence ID" value="UVC13655.1"/>
    <property type="molecule type" value="Genomic_DNA"/>
</dbReference>
<gene>
    <name evidence="2" type="ORF">IHQ72_23470</name>
</gene>